<feature type="binding site" evidence="8">
    <location>
        <position position="531"/>
    </location>
    <ligand>
        <name>Ca(2+)</name>
        <dbReference type="ChEBI" id="CHEBI:29108"/>
    </ligand>
</feature>
<dbReference type="AlphaFoldDB" id="A0A8H6XKL5"/>
<keyword evidence="7" id="KW-0865">Zymogen</keyword>
<evidence type="ECO:0000313" key="11">
    <source>
        <dbReference type="EMBL" id="KAF7342124.1"/>
    </source>
</evidence>
<sequence length="573" mass="60478">MLKSLVLLGVAFTAAHAHFSVLEKRDGPPDGFSRVGPSPANKILNLRLALAQNDISGLHDTVYDVSTPGNPRYGQYLSKEEVEKFVAPSPDTVTQVNSWLTSNNLTALPLTGAGDWIAVDMTVSQANKLLATEFSTFQNPNTNLTVDRTLSYSIPSSLKAKINTVYPTVTFPVGGNRFPPAVNTTSPTPGSSHPTTSISSDCRVNNSWSPPACLQELYDIPSAPASPAANVLAVSGFINDFANKRDLKAFLSEFRPDMNPNTSFDFVSVNGGINNQLPAGAGFGPAIEIEYTVGLATGVSVEFISTGPRANDFDYLTAFLNQANYLISLASPPQTVLHTYADTESDIALSPQIAESICNAYAQLAARGVSYIVDTGVLGSGGSPFNEECIPWDPPFPATCPFVTAVGATEFLPAETQESGATASGGGFSNIFERPKYQDTTVSAYLKAVGADASSPFNISGRAVPDVSAIAQAPFFLQGFFENRTEHTAFSASIFASVVALLTNERLSAGKHALGFLNPLIYLHAGAFTDISTGFNGGNGCSPLGFNATAGWDPVTGVGSPSYTKLQEVCTEL</sequence>
<comment type="cofactor">
    <cofactor evidence="8">
        <name>Ca(2+)</name>
        <dbReference type="ChEBI" id="CHEBI:29108"/>
    </cofactor>
    <text evidence="8">Binds 1 Ca(2+) ion per subunit.</text>
</comment>
<protein>
    <submittedName>
        <fullName evidence="11">Serine protease S53</fullName>
    </submittedName>
</protein>
<evidence type="ECO:0000313" key="12">
    <source>
        <dbReference type="Proteomes" id="UP000620124"/>
    </source>
</evidence>
<accession>A0A8H6XKL5</accession>
<gene>
    <name evidence="11" type="ORF">MVEN_01800000</name>
</gene>
<evidence type="ECO:0000256" key="5">
    <source>
        <dbReference type="ARBA" id="ARBA00022825"/>
    </source>
</evidence>
<dbReference type="PANTHER" id="PTHR14218:SF10">
    <property type="entry name" value="PEPTIDASE S53 DOMAIN-CONTAINING PROTEIN"/>
    <property type="match status" value="1"/>
</dbReference>
<dbReference type="GO" id="GO:0005576">
    <property type="term" value="C:extracellular region"/>
    <property type="evidence" value="ECO:0007669"/>
    <property type="project" value="UniProtKB-SubCell"/>
</dbReference>
<name>A0A8H6XKL5_9AGAR</name>
<feature type="binding site" evidence="8">
    <location>
        <position position="551"/>
    </location>
    <ligand>
        <name>Ca(2+)</name>
        <dbReference type="ChEBI" id="CHEBI:29108"/>
    </ligand>
</feature>
<comment type="caution">
    <text evidence="11">The sequence shown here is derived from an EMBL/GenBank/DDBJ whole genome shotgun (WGS) entry which is preliminary data.</text>
</comment>
<dbReference type="SMART" id="SM00944">
    <property type="entry name" value="Pro-kuma_activ"/>
    <property type="match status" value="1"/>
</dbReference>
<feature type="domain" description="Peptidase S53" evidence="10">
    <location>
        <begin position="208"/>
        <end position="573"/>
    </location>
</feature>
<dbReference type="SUPFAM" id="SSF52743">
    <property type="entry name" value="Subtilisin-like"/>
    <property type="match status" value="1"/>
</dbReference>
<organism evidence="11 12">
    <name type="scientific">Mycena venus</name>
    <dbReference type="NCBI Taxonomy" id="2733690"/>
    <lineage>
        <taxon>Eukaryota</taxon>
        <taxon>Fungi</taxon>
        <taxon>Dikarya</taxon>
        <taxon>Basidiomycota</taxon>
        <taxon>Agaricomycotina</taxon>
        <taxon>Agaricomycetes</taxon>
        <taxon>Agaricomycetidae</taxon>
        <taxon>Agaricales</taxon>
        <taxon>Marasmiineae</taxon>
        <taxon>Mycenaceae</taxon>
        <taxon>Mycena</taxon>
    </lineage>
</organism>
<comment type="caution">
    <text evidence="8">Lacks conserved residue(s) required for the propagation of feature annotation.</text>
</comment>
<keyword evidence="2 11" id="KW-0645">Protease</keyword>
<reference evidence="11" key="1">
    <citation type="submission" date="2020-05" db="EMBL/GenBank/DDBJ databases">
        <title>Mycena genomes resolve the evolution of fungal bioluminescence.</title>
        <authorList>
            <person name="Tsai I.J."/>
        </authorList>
    </citation>
    <scope>NUCLEOTIDE SEQUENCE</scope>
    <source>
        <strain evidence="11">CCC161011</strain>
    </source>
</reference>
<evidence type="ECO:0000259" key="10">
    <source>
        <dbReference type="PROSITE" id="PS51695"/>
    </source>
</evidence>
<dbReference type="EMBL" id="JACAZI010000017">
    <property type="protein sequence ID" value="KAF7342124.1"/>
    <property type="molecule type" value="Genomic_DNA"/>
</dbReference>
<keyword evidence="12" id="KW-1185">Reference proteome</keyword>
<feature type="chain" id="PRO_5034214980" evidence="9">
    <location>
        <begin position="18"/>
        <end position="573"/>
    </location>
</feature>
<keyword evidence="5" id="KW-0720">Serine protease</keyword>
<evidence type="ECO:0000256" key="2">
    <source>
        <dbReference type="ARBA" id="ARBA00022670"/>
    </source>
</evidence>
<dbReference type="GO" id="GO:0006508">
    <property type="term" value="P:proteolysis"/>
    <property type="evidence" value="ECO:0007669"/>
    <property type="project" value="UniProtKB-KW"/>
</dbReference>
<dbReference type="Gene3D" id="3.40.50.200">
    <property type="entry name" value="Peptidase S8/S53 domain"/>
    <property type="match status" value="1"/>
</dbReference>
<dbReference type="Pfam" id="PF09286">
    <property type="entry name" value="Pro-kuma_activ"/>
    <property type="match status" value="1"/>
</dbReference>
<evidence type="ECO:0000256" key="4">
    <source>
        <dbReference type="ARBA" id="ARBA00022801"/>
    </source>
</evidence>
<evidence type="ECO:0000256" key="8">
    <source>
        <dbReference type="PROSITE-ProRule" id="PRU01032"/>
    </source>
</evidence>
<dbReference type="PROSITE" id="PS51695">
    <property type="entry name" value="SEDOLISIN"/>
    <property type="match status" value="1"/>
</dbReference>
<feature type="binding site" evidence="8">
    <location>
        <position position="530"/>
    </location>
    <ligand>
        <name>Ca(2+)</name>
        <dbReference type="ChEBI" id="CHEBI:29108"/>
    </ligand>
</feature>
<dbReference type="InterPro" id="IPR036852">
    <property type="entry name" value="Peptidase_S8/S53_dom_sf"/>
</dbReference>
<keyword evidence="9" id="KW-0732">Signal</keyword>
<dbReference type="InterPro" id="IPR030400">
    <property type="entry name" value="Sedolisin_dom"/>
</dbReference>
<dbReference type="Proteomes" id="UP000620124">
    <property type="component" value="Unassembled WGS sequence"/>
</dbReference>
<evidence type="ECO:0000256" key="9">
    <source>
        <dbReference type="SAM" id="SignalP"/>
    </source>
</evidence>
<proteinExistence type="predicted"/>
<keyword evidence="6 8" id="KW-0106">Calcium</keyword>
<evidence type="ECO:0000256" key="3">
    <source>
        <dbReference type="ARBA" id="ARBA00022723"/>
    </source>
</evidence>
<dbReference type="SUPFAM" id="SSF54897">
    <property type="entry name" value="Protease propeptides/inhibitors"/>
    <property type="match status" value="1"/>
</dbReference>
<dbReference type="CDD" id="cd11377">
    <property type="entry name" value="Pro-peptidase_S53"/>
    <property type="match status" value="1"/>
</dbReference>
<dbReference type="OrthoDB" id="409122at2759"/>
<evidence type="ECO:0000256" key="7">
    <source>
        <dbReference type="ARBA" id="ARBA00023145"/>
    </source>
</evidence>
<dbReference type="GO" id="GO:0046872">
    <property type="term" value="F:metal ion binding"/>
    <property type="evidence" value="ECO:0007669"/>
    <property type="project" value="UniProtKB-UniRule"/>
</dbReference>
<comment type="subcellular location">
    <subcellularLocation>
        <location evidence="1">Secreted</location>
        <location evidence="1">Extracellular space</location>
    </subcellularLocation>
</comment>
<keyword evidence="3 8" id="KW-0479">Metal-binding</keyword>
<dbReference type="GO" id="GO:0004252">
    <property type="term" value="F:serine-type endopeptidase activity"/>
    <property type="evidence" value="ECO:0007669"/>
    <property type="project" value="InterPro"/>
</dbReference>
<feature type="binding site" evidence="8">
    <location>
        <position position="553"/>
    </location>
    <ligand>
        <name>Ca(2+)</name>
        <dbReference type="ChEBI" id="CHEBI:29108"/>
    </ligand>
</feature>
<dbReference type="GO" id="GO:0008240">
    <property type="term" value="F:tripeptidyl-peptidase activity"/>
    <property type="evidence" value="ECO:0007669"/>
    <property type="project" value="TreeGrafter"/>
</dbReference>
<dbReference type="InterPro" id="IPR050819">
    <property type="entry name" value="Tripeptidyl-peptidase_I"/>
</dbReference>
<dbReference type="CDD" id="cd04056">
    <property type="entry name" value="Peptidases_S53"/>
    <property type="match status" value="1"/>
</dbReference>
<dbReference type="InterPro" id="IPR015366">
    <property type="entry name" value="S53_propep"/>
</dbReference>
<feature type="signal peptide" evidence="9">
    <location>
        <begin position="1"/>
        <end position="17"/>
    </location>
</feature>
<evidence type="ECO:0000256" key="1">
    <source>
        <dbReference type="ARBA" id="ARBA00004239"/>
    </source>
</evidence>
<keyword evidence="4" id="KW-0378">Hydrolase</keyword>
<dbReference type="PANTHER" id="PTHR14218">
    <property type="entry name" value="PROTEASE S8 TRIPEPTIDYL PEPTIDASE I CLN2"/>
    <property type="match status" value="1"/>
</dbReference>
<evidence type="ECO:0000256" key="6">
    <source>
        <dbReference type="ARBA" id="ARBA00022837"/>
    </source>
</evidence>